<feature type="region of interest" description="Disordered" evidence="3">
    <location>
        <begin position="367"/>
        <end position="393"/>
    </location>
</feature>
<dbReference type="GO" id="GO:0006508">
    <property type="term" value="P:proteolysis"/>
    <property type="evidence" value="ECO:0007669"/>
    <property type="project" value="UniProtKB-KW"/>
</dbReference>
<dbReference type="PROSITE" id="PS00972">
    <property type="entry name" value="USP_1"/>
    <property type="match status" value="1"/>
</dbReference>
<feature type="compositionally biased region" description="Basic and acidic residues" evidence="3">
    <location>
        <begin position="453"/>
        <end position="464"/>
    </location>
</feature>
<dbReference type="InterPro" id="IPR018200">
    <property type="entry name" value="USP_CS"/>
</dbReference>
<protein>
    <recommendedName>
        <fullName evidence="2">Ubiquitin carboxyl-terminal hydrolase</fullName>
        <ecNumber evidence="2">3.4.19.12</ecNumber>
    </recommendedName>
</protein>
<dbReference type="EC" id="3.4.19.12" evidence="2"/>
<feature type="compositionally biased region" description="Polar residues" evidence="3">
    <location>
        <begin position="370"/>
        <end position="392"/>
    </location>
</feature>
<feature type="domain" description="USP" evidence="4">
    <location>
        <begin position="497"/>
        <end position="824"/>
    </location>
</feature>
<dbReference type="SUPFAM" id="SSF54001">
    <property type="entry name" value="Cysteine proteinases"/>
    <property type="match status" value="1"/>
</dbReference>
<dbReference type="FunFam" id="3.90.70.10:FF:000083">
    <property type="entry name" value="Uncharacterized protein, isoform B"/>
    <property type="match status" value="1"/>
</dbReference>
<dbReference type="InterPro" id="IPR050185">
    <property type="entry name" value="Ub_carboxyl-term_hydrolase"/>
</dbReference>
<dbReference type="AlphaFoldDB" id="A0A182RVP0"/>
<dbReference type="PANTHER" id="PTHR21646:SF23">
    <property type="entry name" value="UBIQUITIN CARBOXYL-TERMINAL HYDROLASE USP2"/>
    <property type="match status" value="1"/>
</dbReference>
<evidence type="ECO:0000256" key="3">
    <source>
        <dbReference type="SAM" id="MobiDB-lite"/>
    </source>
</evidence>
<comment type="catalytic activity">
    <reaction evidence="1 2">
        <text>Thiol-dependent hydrolysis of ester, thioester, amide, peptide and isopeptide bonds formed by the C-terminal Gly of ubiquitin (a 76-residue protein attached to proteins as an intracellular targeting signal).</text>
        <dbReference type="EC" id="3.4.19.12"/>
    </reaction>
</comment>
<dbReference type="InterPro" id="IPR028889">
    <property type="entry name" value="USP"/>
</dbReference>
<dbReference type="VEuPathDB" id="VectorBase:AFUN2_002422"/>
<evidence type="ECO:0000259" key="4">
    <source>
        <dbReference type="PROSITE" id="PS50235"/>
    </source>
</evidence>
<accession>A0A182RVP0</accession>
<feature type="region of interest" description="Disordered" evidence="3">
    <location>
        <begin position="1"/>
        <end position="21"/>
    </location>
</feature>
<evidence type="ECO:0000256" key="1">
    <source>
        <dbReference type="ARBA" id="ARBA00000707"/>
    </source>
</evidence>
<dbReference type="PANTHER" id="PTHR21646">
    <property type="entry name" value="UBIQUITIN CARBOXYL-TERMINAL HYDROLASE"/>
    <property type="match status" value="1"/>
</dbReference>
<dbReference type="InterPro" id="IPR038765">
    <property type="entry name" value="Papain-like_cys_pep_sf"/>
</dbReference>
<feature type="compositionally biased region" description="Polar residues" evidence="3">
    <location>
        <begin position="189"/>
        <end position="203"/>
    </location>
</feature>
<evidence type="ECO:0000313" key="5">
    <source>
        <dbReference type="EnsemblMetazoa" id="AFUN010350-PA"/>
    </source>
</evidence>
<dbReference type="Gene3D" id="3.90.70.10">
    <property type="entry name" value="Cysteine proteinases"/>
    <property type="match status" value="1"/>
</dbReference>
<dbReference type="STRING" id="62324.A0A182RVP0"/>
<dbReference type="PROSITE" id="PS00973">
    <property type="entry name" value="USP_2"/>
    <property type="match status" value="1"/>
</dbReference>
<dbReference type="EnsemblMetazoa" id="AFUN010350-RA">
    <property type="protein sequence ID" value="AFUN010350-PA"/>
    <property type="gene ID" value="AFUN010350"/>
</dbReference>
<organism evidence="5">
    <name type="scientific">Anopheles funestus</name>
    <name type="common">African malaria mosquito</name>
    <dbReference type="NCBI Taxonomy" id="62324"/>
    <lineage>
        <taxon>Eukaryota</taxon>
        <taxon>Metazoa</taxon>
        <taxon>Ecdysozoa</taxon>
        <taxon>Arthropoda</taxon>
        <taxon>Hexapoda</taxon>
        <taxon>Insecta</taxon>
        <taxon>Pterygota</taxon>
        <taxon>Neoptera</taxon>
        <taxon>Endopterygota</taxon>
        <taxon>Diptera</taxon>
        <taxon>Nematocera</taxon>
        <taxon>Culicoidea</taxon>
        <taxon>Culicidae</taxon>
        <taxon>Anophelinae</taxon>
        <taxon>Anopheles</taxon>
    </lineage>
</organism>
<dbReference type="Pfam" id="PF00443">
    <property type="entry name" value="UCH"/>
    <property type="match status" value="1"/>
</dbReference>
<dbReference type="PROSITE" id="PS50235">
    <property type="entry name" value="USP_3"/>
    <property type="match status" value="1"/>
</dbReference>
<comment type="similarity">
    <text evidence="2">Belongs to the peptidase C19 family.</text>
</comment>
<feature type="compositionally biased region" description="Polar residues" evidence="3">
    <location>
        <begin position="234"/>
        <end position="250"/>
    </location>
</feature>
<keyword evidence="2" id="KW-0788">Thiol protease</keyword>
<dbReference type="InterPro" id="IPR001394">
    <property type="entry name" value="Peptidase_C19_UCH"/>
</dbReference>
<feature type="compositionally biased region" description="Low complexity" evidence="3">
    <location>
        <begin position="465"/>
        <end position="474"/>
    </location>
</feature>
<feature type="region of interest" description="Disordered" evidence="3">
    <location>
        <begin position="189"/>
        <end position="253"/>
    </location>
</feature>
<dbReference type="VEuPathDB" id="VectorBase:AFUN010350"/>
<name>A0A182RVP0_ANOFN</name>
<feature type="region of interest" description="Disordered" evidence="3">
    <location>
        <begin position="64"/>
        <end position="146"/>
    </location>
</feature>
<evidence type="ECO:0000256" key="2">
    <source>
        <dbReference type="RuleBase" id="RU366025"/>
    </source>
</evidence>
<dbReference type="CDD" id="cd02674">
    <property type="entry name" value="Peptidase_C19R"/>
    <property type="match status" value="1"/>
</dbReference>
<feature type="compositionally biased region" description="Low complexity" evidence="3">
    <location>
        <begin position="124"/>
        <end position="146"/>
    </location>
</feature>
<dbReference type="GO" id="GO:0016579">
    <property type="term" value="P:protein deubiquitination"/>
    <property type="evidence" value="ECO:0007669"/>
    <property type="project" value="InterPro"/>
</dbReference>
<keyword evidence="2" id="KW-0833">Ubl conjugation pathway</keyword>
<feature type="compositionally biased region" description="Polar residues" evidence="3">
    <location>
        <begin position="81"/>
        <end position="97"/>
    </location>
</feature>
<keyword evidence="2" id="KW-0645">Protease</keyword>
<feature type="compositionally biased region" description="Basic and acidic residues" evidence="3">
    <location>
        <begin position="312"/>
        <end position="321"/>
    </location>
</feature>
<reference evidence="5" key="1">
    <citation type="submission" date="2020-05" db="UniProtKB">
        <authorList>
            <consortium name="EnsemblMetazoa"/>
        </authorList>
    </citation>
    <scope>IDENTIFICATION</scope>
    <source>
        <strain evidence="5">FUMOZ</strain>
    </source>
</reference>
<feature type="region of interest" description="Disordered" evidence="3">
    <location>
        <begin position="442"/>
        <end position="485"/>
    </location>
</feature>
<sequence length="824" mass="91327">MPVISAYSSSGSRYIQPPTSTLTRSSYTDRIYYSPLLSSSKTSSISNSGLYRKSSYRFDSPFTSTTSSSLYHRREERDLSSGKNRTISKGTDVTSDSLKVAGDSDDTSTNGSYDIVKNIERRASTNSNRSSRYSSSISSYAGPTSIRNSGNYVSNLRNTALSGAEIYQRYSISTYKPSSSVASRITQSSYRDTGSLQENSSLGKDSPIVASPEDRHHYNNNSKATIRLRPPSTVPSLSNANSKSKPTNDSCKLDDTVVTAKPSSSALVTAIVTTDDLGDEDVGETNVTANDAKELQVTATIRLKPKGSASKITDKEKRRDSGTSNAAGRSVMSDSNAIATSKANSSSSSSISIRNVKRLNDDGLEEANHSKANSFPNYQTVDTNSDKIVNNGNDHEEENKALAVNGVSHASNASVLSTTHNEYNESEKESNVDQAMNLRQSVDLHNTVKPSRIYHDQSTTEKDSSTSSSRLSTSYKPSYERLSDVADSSRSTKAGLCGLWNIGNTCFMNSMIQCLSNTRELTSFLRSQPSTELGTNKDHRILAEYTKLIKNMWSGSQRSINPSDLKHAFSSKHRMYSGSAQQDAQEFLRFFLDSLHGALNVAVKRDPLGEIDDAMNARVKADMLWEWYSKAENSVIKDLFVGQLRSTLKCTHCDTESTMFDPFWDLSLPLPTSNSRCKLENCLEMFIKEEILDGIDQPTCSHCETRRKCTKSLTIERFPRYLVIHLKRFSETRFSKLTNTVEFPTKKRELNLQPYASENIAGPVYYSLYGISNHIGSTAGGHYVAVCKHPTIQEWNEFNDNYVTETSERNLVTSNAYVLFYERA</sequence>
<feature type="region of interest" description="Disordered" evidence="3">
    <location>
        <begin position="306"/>
        <end position="352"/>
    </location>
</feature>
<proteinExistence type="inferred from homology"/>
<keyword evidence="2" id="KW-0378">Hydrolase</keyword>
<dbReference type="GO" id="GO:0004843">
    <property type="term" value="F:cysteine-type deubiquitinase activity"/>
    <property type="evidence" value="ECO:0007669"/>
    <property type="project" value="UniProtKB-UniRule"/>
</dbReference>
<feature type="compositionally biased region" description="Low complexity" evidence="3">
    <location>
        <begin position="335"/>
        <end position="352"/>
    </location>
</feature>